<protein>
    <submittedName>
        <fullName evidence="1">Uncharacterized protein</fullName>
    </submittedName>
</protein>
<evidence type="ECO:0000313" key="2">
    <source>
        <dbReference type="Proteomes" id="UP000548476"/>
    </source>
</evidence>
<gene>
    <name evidence="1" type="ORF">HNR73_003526</name>
</gene>
<name>A0A841FQ32_9ACTN</name>
<dbReference type="AlphaFoldDB" id="A0A841FQ32"/>
<dbReference type="RefSeq" id="WP_184788534.1">
    <property type="nucleotide sequence ID" value="NZ_BONT01000076.1"/>
</dbReference>
<reference evidence="1 2" key="1">
    <citation type="submission" date="2020-08" db="EMBL/GenBank/DDBJ databases">
        <title>Genomic Encyclopedia of Type Strains, Phase IV (KMG-IV): sequencing the most valuable type-strain genomes for metagenomic binning, comparative biology and taxonomic classification.</title>
        <authorList>
            <person name="Goeker M."/>
        </authorList>
    </citation>
    <scope>NUCLEOTIDE SEQUENCE [LARGE SCALE GENOMIC DNA]</scope>
    <source>
        <strain evidence="1 2">YIM 65646</strain>
    </source>
</reference>
<sequence length="74" mass="8322">MGTVGWSTRRLTRYLGMEQVSVAGHPHRHLHHRKNFADESTDTEATSSAEVCGHGEGFSRTSTTCFHQYPEHLP</sequence>
<evidence type="ECO:0000313" key="1">
    <source>
        <dbReference type="EMBL" id="MBB6035662.1"/>
    </source>
</evidence>
<keyword evidence="2" id="KW-1185">Reference proteome</keyword>
<accession>A0A841FQ32</accession>
<proteinExistence type="predicted"/>
<comment type="caution">
    <text evidence="1">The sequence shown here is derived from an EMBL/GenBank/DDBJ whole genome shotgun (WGS) entry which is preliminary data.</text>
</comment>
<dbReference type="EMBL" id="JACHGT010000007">
    <property type="protein sequence ID" value="MBB6035662.1"/>
    <property type="molecule type" value="Genomic_DNA"/>
</dbReference>
<organism evidence="1 2">
    <name type="scientific">Phytomonospora endophytica</name>
    <dbReference type="NCBI Taxonomy" id="714109"/>
    <lineage>
        <taxon>Bacteria</taxon>
        <taxon>Bacillati</taxon>
        <taxon>Actinomycetota</taxon>
        <taxon>Actinomycetes</taxon>
        <taxon>Micromonosporales</taxon>
        <taxon>Micromonosporaceae</taxon>
        <taxon>Phytomonospora</taxon>
    </lineage>
</organism>
<dbReference type="Proteomes" id="UP000548476">
    <property type="component" value="Unassembled WGS sequence"/>
</dbReference>